<dbReference type="CDD" id="cd07079">
    <property type="entry name" value="ALDH_F18-19_ProA-GPR"/>
    <property type="match status" value="1"/>
</dbReference>
<dbReference type="PIRSF" id="PIRSF000151">
    <property type="entry name" value="GPR"/>
    <property type="match status" value="1"/>
</dbReference>
<dbReference type="InterPro" id="IPR016162">
    <property type="entry name" value="Ald_DH_N"/>
</dbReference>
<accession>A0A399FY89</accession>
<evidence type="ECO:0000313" key="10">
    <source>
        <dbReference type="Proteomes" id="UP000266287"/>
    </source>
</evidence>
<dbReference type="GO" id="GO:0005737">
    <property type="term" value="C:cytoplasm"/>
    <property type="evidence" value="ECO:0007669"/>
    <property type="project" value="UniProtKB-SubCell"/>
</dbReference>
<dbReference type="EMBL" id="NDHY01000004">
    <property type="protein sequence ID" value="RII00379.1"/>
    <property type="molecule type" value="Genomic_DNA"/>
</dbReference>
<dbReference type="EC" id="1.2.1.41" evidence="7"/>
<dbReference type="InterPro" id="IPR015590">
    <property type="entry name" value="Aldehyde_DH_dom"/>
</dbReference>
<dbReference type="GO" id="GO:0050661">
    <property type="term" value="F:NADP binding"/>
    <property type="evidence" value="ECO:0007669"/>
    <property type="project" value="InterPro"/>
</dbReference>
<evidence type="ECO:0000313" key="9">
    <source>
        <dbReference type="EMBL" id="RII00379.1"/>
    </source>
</evidence>
<comment type="function">
    <text evidence="7">Catalyzes the NADPH-dependent reduction of L-glutamate 5-phosphate into L-glutamate 5-semialdehyde and phosphate. The product spontaneously undergoes cyclization to form 1-pyrroline-5-carboxylate.</text>
</comment>
<comment type="caution">
    <text evidence="9">The sequence shown here is derived from an EMBL/GenBank/DDBJ whole genome shotgun (WGS) entry which is preliminary data.</text>
</comment>
<dbReference type="UniPathway" id="UPA00098">
    <property type="reaction ID" value="UER00360"/>
</dbReference>
<comment type="similarity">
    <text evidence="7">Belongs to the gamma-glutamyl phosphate reductase family.</text>
</comment>
<evidence type="ECO:0000256" key="7">
    <source>
        <dbReference type="HAMAP-Rule" id="MF_00412"/>
    </source>
</evidence>
<dbReference type="Gene3D" id="3.40.309.10">
    <property type="entry name" value="Aldehyde Dehydrogenase, Chain A, domain 2"/>
    <property type="match status" value="1"/>
</dbReference>
<dbReference type="SUPFAM" id="SSF53720">
    <property type="entry name" value="ALDH-like"/>
    <property type="match status" value="1"/>
</dbReference>
<comment type="catalytic activity">
    <reaction evidence="6 7">
        <text>L-glutamate 5-semialdehyde + phosphate + NADP(+) = L-glutamyl 5-phosphate + NADPH + H(+)</text>
        <dbReference type="Rhea" id="RHEA:19541"/>
        <dbReference type="ChEBI" id="CHEBI:15378"/>
        <dbReference type="ChEBI" id="CHEBI:43474"/>
        <dbReference type="ChEBI" id="CHEBI:57783"/>
        <dbReference type="ChEBI" id="CHEBI:58066"/>
        <dbReference type="ChEBI" id="CHEBI:58274"/>
        <dbReference type="ChEBI" id="CHEBI:58349"/>
        <dbReference type="EC" id="1.2.1.41"/>
    </reaction>
</comment>
<proteinExistence type="inferred from homology"/>
<evidence type="ECO:0000256" key="3">
    <source>
        <dbReference type="ARBA" id="ARBA00022650"/>
    </source>
</evidence>
<keyword evidence="5 7" id="KW-0560">Oxidoreductase</keyword>
<organism evidence="9 10">
    <name type="scientific">candidate division NPL-UPA2 bacterium Unc8</name>
    <dbReference type="NCBI Taxonomy" id="1980939"/>
    <lineage>
        <taxon>Bacteria</taxon>
    </lineage>
</organism>
<comment type="subcellular location">
    <subcellularLocation>
        <location evidence="7">Cytoplasm</location>
    </subcellularLocation>
</comment>
<evidence type="ECO:0000256" key="6">
    <source>
        <dbReference type="ARBA" id="ARBA00049024"/>
    </source>
</evidence>
<evidence type="ECO:0000256" key="5">
    <source>
        <dbReference type="ARBA" id="ARBA00023002"/>
    </source>
</evidence>
<gene>
    <name evidence="7" type="primary">proA</name>
    <name evidence="9" type="ORF">B9J77_02530</name>
</gene>
<evidence type="ECO:0000256" key="4">
    <source>
        <dbReference type="ARBA" id="ARBA00022857"/>
    </source>
</evidence>
<dbReference type="Pfam" id="PF00171">
    <property type="entry name" value="Aldedh"/>
    <property type="match status" value="1"/>
</dbReference>
<dbReference type="FunFam" id="3.40.309.10:FF:000006">
    <property type="entry name" value="Gamma-glutamyl phosphate reductase"/>
    <property type="match status" value="1"/>
</dbReference>
<reference evidence="9 10" key="1">
    <citation type="submission" date="2018-08" db="EMBL/GenBank/DDBJ databases">
        <title>Draft genome of candidate division NPL-UPA2 bacterium Unc8 that adapted to ultra-basic serpentinizing groundwater.</title>
        <authorList>
            <person name="Ishii S."/>
            <person name="Suzuki S."/>
            <person name="Nealson K.H."/>
        </authorList>
    </citation>
    <scope>NUCLEOTIDE SEQUENCE [LARGE SCALE GENOMIC DNA]</scope>
    <source>
        <strain evidence="9">Unc8</strain>
    </source>
</reference>
<keyword evidence="2 7" id="KW-0028">Amino-acid biosynthesis</keyword>
<dbReference type="InterPro" id="IPR012134">
    <property type="entry name" value="Glu-5-SA_DH"/>
</dbReference>
<comment type="pathway">
    <text evidence="1 7">Amino-acid biosynthesis; L-proline biosynthesis; L-glutamate 5-semialdehyde from L-glutamate: step 2/2.</text>
</comment>
<dbReference type="InterPro" id="IPR016161">
    <property type="entry name" value="Ald_DH/histidinol_DH"/>
</dbReference>
<dbReference type="PANTHER" id="PTHR11063:SF8">
    <property type="entry name" value="DELTA-1-PYRROLINE-5-CARBOXYLATE SYNTHASE"/>
    <property type="match status" value="1"/>
</dbReference>
<dbReference type="NCBIfam" id="NF001221">
    <property type="entry name" value="PRK00197.1"/>
    <property type="match status" value="1"/>
</dbReference>
<dbReference type="InterPro" id="IPR020593">
    <property type="entry name" value="G-glutamylP_reductase_CS"/>
</dbReference>
<name>A0A399FY89_UNCN2</name>
<evidence type="ECO:0000256" key="1">
    <source>
        <dbReference type="ARBA" id="ARBA00004985"/>
    </source>
</evidence>
<dbReference type="GO" id="GO:0004350">
    <property type="term" value="F:glutamate-5-semialdehyde dehydrogenase activity"/>
    <property type="evidence" value="ECO:0007669"/>
    <property type="project" value="UniProtKB-UniRule"/>
</dbReference>
<evidence type="ECO:0000259" key="8">
    <source>
        <dbReference type="Pfam" id="PF00171"/>
    </source>
</evidence>
<keyword evidence="4 7" id="KW-0521">NADP</keyword>
<dbReference type="AlphaFoldDB" id="A0A399FY89"/>
<keyword evidence="3 7" id="KW-0641">Proline biosynthesis</keyword>
<dbReference type="NCBIfam" id="TIGR00407">
    <property type="entry name" value="proA"/>
    <property type="match status" value="1"/>
</dbReference>
<evidence type="ECO:0000256" key="2">
    <source>
        <dbReference type="ARBA" id="ARBA00022605"/>
    </source>
</evidence>
<dbReference type="InterPro" id="IPR000965">
    <property type="entry name" value="GPR_dom"/>
</dbReference>
<dbReference type="GO" id="GO:0055129">
    <property type="term" value="P:L-proline biosynthetic process"/>
    <property type="evidence" value="ECO:0007669"/>
    <property type="project" value="UniProtKB-UniRule"/>
</dbReference>
<sequence>MTLKEEMFHIAMAAREAAKGLANLSTEVKNKALINMARAIRKENKVILAENEIDIKEAERKGISRALLDRLMLTSARVEEISSGLEKIADLPDPIGETIKSWKTPNDLEISKVRVPIGVLVIIYESRPNVTVDAAGLCLKSGNSVILRGGSEATHTNVILAHLISEAAEEVGIPRGAIQIVRKVERKAVKELLGLSQWIDLVIPRGGEGLIRMVGEFSTIPVIKHYQGICHTYIDEAADLKMAEEIAFNAKVSRPGVCNAMETLLVHRGIAKKFLPSFSKRLLKAGVEIRGCAETRKMIPEAREAVEDDWKTEYLDLILSIRIVSNLEAAIAHIEKYGSGHSEAIVTDSYRAAKNFLQVVDAACVYVNASTRFTDGGQFGMGAEIGISTDKLHARGPMGLEELTSYKYVIQGEGQIRLK</sequence>
<protein>
    <recommendedName>
        <fullName evidence="7">Gamma-glutamyl phosphate reductase</fullName>
        <shortName evidence="7">GPR</shortName>
        <ecNumber evidence="7">1.2.1.41</ecNumber>
    </recommendedName>
    <alternativeName>
        <fullName evidence="7">Glutamate-5-semialdehyde dehydrogenase</fullName>
    </alternativeName>
    <alternativeName>
        <fullName evidence="7">Glutamyl-gamma-semialdehyde dehydrogenase</fullName>
        <shortName evidence="7">GSA dehydrogenase</shortName>
    </alternativeName>
</protein>
<dbReference type="PANTHER" id="PTHR11063">
    <property type="entry name" value="GLUTAMATE SEMIALDEHYDE DEHYDROGENASE"/>
    <property type="match status" value="1"/>
</dbReference>
<dbReference type="PROSITE" id="PS01223">
    <property type="entry name" value="PROA"/>
    <property type="match status" value="1"/>
</dbReference>
<dbReference type="InterPro" id="IPR016163">
    <property type="entry name" value="Ald_DH_C"/>
</dbReference>
<keyword evidence="7" id="KW-0963">Cytoplasm</keyword>
<dbReference type="Gene3D" id="3.40.605.10">
    <property type="entry name" value="Aldehyde Dehydrogenase, Chain A, domain 1"/>
    <property type="match status" value="1"/>
</dbReference>
<feature type="domain" description="Aldehyde dehydrogenase" evidence="8">
    <location>
        <begin position="5"/>
        <end position="284"/>
    </location>
</feature>
<dbReference type="HAMAP" id="MF_00412">
    <property type="entry name" value="ProA"/>
    <property type="match status" value="1"/>
</dbReference>
<dbReference type="Proteomes" id="UP000266287">
    <property type="component" value="Unassembled WGS sequence"/>
</dbReference>